<keyword evidence="3" id="KW-1185">Reference proteome</keyword>
<accession>A0A552UUS0</accession>
<protein>
    <recommendedName>
        <fullName evidence="1">ABM domain-containing protein</fullName>
    </recommendedName>
</protein>
<comment type="caution">
    <text evidence="2">The sequence shown here is derived from an EMBL/GenBank/DDBJ whole genome shotgun (WGS) entry which is preliminary data.</text>
</comment>
<feature type="domain" description="ABM" evidence="1">
    <location>
        <begin position="61"/>
        <end position="150"/>
    </location>
</feature>
<evidence type="ECO:0000259" key="1">
    <source>
        <dbReference type="PROSITE" id="PS51725"/>
    </source>
</evidence>
<dbReference type="Gene3D" id="3.30.70.100">
    <property type="match status" value="1"/>
</dbReference>
<dbReference type="Pfam" id="PF03992">
    <property type="entry name" value="ABM"/>
    <property type="match status" value="2"/>
</dbReference>
<dbReference type="Proteomes" id="UP000320643">
    <property type="component" value="Unassembled WGS sequence"/>
</dbReference>
<dbReference type="GO" id="GO:0003824">
    <property type="term" value="F:catalytic activity"/>
    <property type="evidence" value="ECO:0007669"/>
    <property type="project" value="TreeGrafter"/>
</dbReference>
<dbReference type="InterPro" id="IPR007138">
    <property type="entry name" value="ABM_dom"/>
</dbReference>
<dbReference type="AlphaFoldDB" id="A0A552UUS0"/>
<sequence length="267" mass="30246">MYMKVKTINNIALLRAPLVGSLLLVGVLLILQTLAFNGNRKQQITRKSDSITANEGQETFQELGFFGEVREDKWSDFVGAVQNNIAHSRKEKGNLSFSLYQPEDGKLKPIWFERFKNKAAYNYHKEQSYFKDAITVIQQSLTGEAKSTTLQVLDEVPAVVSKTTDRPETARHVIVLFDVKPEKRKTFIDVMAGVASRSRSAKGNLEINLYGFADNPNKFVLVEGWQSQADHEAQLKQYHIKRLTAALEGLFVSDPMDTRYIVKDISE</sequence>
<feature type="domain" description="ABM" evidence="1">
    <location>
        <begin position="171"/>
        <end position="261"/>
    </location>
</feature>
<dbReference type="SUPFAM" id="SSF54909">
    <property type="entry name" value="Dimeric alpha+beta barrel"/>
    <property type="match status" value="2"/>
</dbReference>
<evidence type="ECO:0000313" key="3">
    <source>
        <dbReference type="Proteomes" id="UP000320643"/>
    </source>
</evidence>
<gene>
    <name evidence="2" type="ORF">FMM05_19490</name>
</gene>
<name>A0A552UUS0_9FLAO</name>
<dbReference type="EMBL" id="VJVZ01000016">
    <property type="protein sequence ID" value="TRW21971.1"/>
    <property type="molecule type" value="Genomic_DNA"/>
</dbReference>
<dbReference type="InterPro" id="IPR011008">
    <property type="entry name" value="Dimeric_a/b-barrel"/>
</dbReference>
<organism evidence="2 3">
    <name type="scientific">Flavobacterium zepuense</name>
    <dbReference type="NCBI Taxonomy" id="2593302"/>
    <lineage>
        <taxon>Bacteria</taxon>
        <taxon>Pseudomonadati</taxon>
        <taxon>Bacteroidota</taxon>
        <taxon>Flavobacteriia</taxon>
        <taxon>Flavobacteriales</taxon>
        <taxon>Flavobacteriaceae</taxon>
        <taxon>Flavobacterium</taxon>
    </lineage>
</organism>
<dbReference type="OrthoDB" id="9792284at2"/>
<evidence type="ECO:0000313" key="2">
    <source>
        <dbReference type="EMBL" id="TRW21971.1"/>
    </source>
</evidence>
<proteinExistence type="predicted"/>
<dbReference type="PANTHER" id="PTHR33336">
    <property type="entry name" value="QUINOL MONOOXYGENASE YGIN-RELATED"/>
    <property type="match status" value="1"/>
</dbReference>
<dbReference type="PANTHER" id="PTHR33336:SF15">
    <property type="entry name" value="ABM DOMAIN-CONTAINING PROTEIN"/>
    <property type="match status" value="1"/>
</dbReference>
<dbReference type="InterPro" id="IPR050744">
    <property type="entry name" value="AI-2_Isomerase_LsrG"/>
</dbReference>
<reference evidence="2 3" key="1">
    <citation type="submission" date="2019-07" db="EMBL/GenBank/DDBJ databases">
        <title>Flavobacterium sp. nov., isolated from glacier ice.</title>
        <authorList>
            <person name="Liu Q."/>
            <person name="Xin Y.-H."/>
        </authorList>
    </citation>
    <scope>NUCLEOTIDE SEQUENCE [LARGE SCALE GENOMIC DNA]</scope>
    <source>
        <strain evidence="2 3">ZT4R6</strain>
    </source>
</reference>
<dbReference type="PROSITE" id="PS51725">
    <property type="entry name" value="ABM"/>
    <property type="match status" value="2"/>
</dbReference>